<dbReference type="eggNOG" id="ENOG502RBZK">
    <property type="taxonomic scope" value="Eukaryota"/>
</dbReference>
<evidence type="ECO:0000313" key="11">
    <source>
        <dbReference type="Proteomes" id="UP000000591"/>
    </source>
</evidence>
<evidence type="ECO:0000313" key="10">
    <source>
        <dbReference type="EMBL" id="AAS54772.1"/>
    </source>
</evidence>
<feature type="transmembrane region" description="Helical" evidence="9">
    <location>
        <begin position="225"/>
        <end position="243"/>
    </location>
</feature>
<keyword evidence="4 9" id="KW-1133">Transmembrane helix</keyword>
<feature type="coiled-coil region" evidence="8">
    <location>
        <begin position="141"/>
        <end position="168"/>
    </location>
</feature>
<dbReference type="AlphaFoldDB" id="Q74ZB7"/>
<evidence type="ECO:0000256" key="4">
    <source>
        <dbReference type="ARBA" id="ARBA00022989"/>
    </source>
</evidence>
<dbReference type="GO" id="GO:0016020">
    <property type="term" value="C:membrane"/>
    <property type="evidence" value="ECO:0007669"/>
    <property type="project" value="UniProtKB-SubCell"/>
</dbReference>
<evidence type="ECO:0000256" key="7">
    <source>
        <dbReference type="ARBA" id="ARBA00023136"/>
    </source>
</evidence>
<comment type="subcellular location">
    <subcellularLocation>
        <location evidence="2">Membrane</location>
    </subcellularLocation>
    <subcellularLocation>
        <location evidence="1">Mitochondrion</location>
    </subcellularLocation>
</comment>
<dbReference type="Proteomes" id="UP000000591">
    <property type="component" value="Chromosome VII"/>
</dbReference>
<dbReference type="InterPro" id="IPR024461">
    <property type="entry name" value="CCDC90-like"/>
</dbReference>
<gene>
    <name evidence="10" type="ORF">AGOS_AGR282W</name>
</gene>
<dbReference type="PANTHER" id="PTHR14360">
    <property type="entry name" value="PROTEIN FMP32, MITOCHONDRIAL"/>
    <property type="match status" value="1"/>
</dbReference>
<keyword evidence="3 9" id="KW-0812">Transmembrane</keyword>
<dbReference type="HOGENOM" id="CLU_062868_0_0_1"/>
<dbReference type="KEGG" id="ago:AGOS_AGR282W"/>
<evidence type="ECO:0000256" key="3">
    <source>
        <dbReference type="ARBA" id="ARBA00022692"/>
    </source>
</evidence>
<dbReference type="PANTHER" id="PTHR14360:SF12">
    <property type="entry name" value="MOZ PROTEIN REPRESENTS A CHROMATIN-ASSOCIATED ACETYLTRANSFERASE"/>
    <property type="match status" value="1"/>
</dbReference>
<keyword evidence="11" id="KW-1185">Reference proteome</keyword>
<organism evidence="10 11">
    <name type="scientific">Eremothecium gossypii (strain ATCC 10895 / CBS 109.51 / FGSC 9923 / NRRL Y-1056)</name>
    <name type="common">Yeast</name>
    <name type="synonym">Ashbya gossypii</name>
    <dbReference type="NCBI Taxonomy" id="284811"/>
    <lineage>
        <taxon>Eukaryota</taxon>
        <taxon>Fungi</taxon>
        <taxon>Dikarya</taxon>
        <taxon>Ascomycota</taxon>
        <taxon>Saccharomycotina</taxon>
        <taxon>Saccharomycetes</taxon>
        <taxon>Saccharomycetales</taxon>
        <taxon>Saccharomycetaceae</taxon>
        <taxon>Eremothecium</taxon>
    </lineage>
</organism>
<dbReference type="OMA" id="PQDQHDI"/>
<name>Q74ZB7_EREGS</name>
<dbReference type="OrthoDB" id="5424147at2759"/>
<evidence type="ECO:0000256" key="2">
    <source>
        <dbReference type="ARBA" id="ARBA00004370"/>
    </source>
</evidence>
<dbReference type="Gene3D" id="1.20.5.340">
    <property type="match status" value="1"/>
</dbReference>
<sequence length="288" mass="33192">MMIASLRGIARSAWRARAFHGAAVRRTATEPPVGAASEDIPSFFNKLPEKLILESNGMKPTTAENQLDTLRYYKRLRAEGFSSQQTNYIIQLLLSVLNEQFFDHYNSRFLRNMELENQSHLFHAAESELRYSIQNSRESAINEQSLQLMKLNRELHVCRDELNELLINLLQKDSRVDFSDHKSENTLLQRDINIRLRDCNNRIGTKIIGQIKFDIENLRWQTTRSGLFAVLILVFFIMSGASISRRIAAEHDKPVEVVLHTVEPEERELDDLPLADEQLLKGADLDDL</sequence>
<dbReference type="InParanoid" id="Q74ZB7"/>
<dbReference type="GO" id="GO:0005739">
    <property type="term" value="C:mitochondrion"/>
    <property type="evidence" value="ECO:0000318"/>
    <property type="project" value="GO_Central"/>
</dbReference>
<dbReference type="EMBL" id="AE016820">
    <property type="protein sequence ID" value="AAS54772.1"/>
    <property type="molecule type" value="Genomic_DNA"/>
</dbReference>
<dbReference type="Pfam" id="PF07798">
    <property type="entry name" value="CCDC90-like"/>
    <property type="match status" value="1"/>
</dbReference>
<evidence type="ECO:0000256" key="5">
    <source>
        <dbReference type="ARBA" id="ARBA00023054"/>
    </source>
</evidence>
<proteinExistence type="predicted"/>
<evidence type="ECO:0000256" key="8">
    <source>
        <dbReference type="SAM" id="Coils"/>
    </source>
</evidence>
<keyword evidence="5 8" id="KW-0175">Coiled coil</keyword>
<protein>
    <submittedName>
        <fullName evidence="10">AGR282Wp</fullName>
    </submittedName>
</protein>
<dbReference type="STRING" id="284811.Q74ZB7"/>
<evidence type="ECO:0000256" key="1">
    <source>
        <dbReference type="ARBA" id="ARBA00004173"/>
    </source>
</evidence>
<reference evidence="10 11" key="1">
    <citation type="journal article" date="2004" name="Science">
        <title>The Ashbya gossypii genome as a tool for mapping the ancient Saccharomyces cerevisiae genome.</title>
        <authorList>
            <person name="Dietrich F.S."/>
            <person name="Voegeli S."/>
            <person name="Brachat S."/>
            <person name="Lerch A."/>
            <person name="Gates K."/>
            <person name="Steiner S."/>
            <person name="Mohr C."/>
            <person name="Pohlmann R."/>
            <person name="Luedi P."/>
            <person name="Choi S."/>
            <person name="Wing R.A."/>
            <person name="Flavier A."/>
            <person name="Gaffney T.D."/>
            <person name="Philippsen P."/>
        </authorList>
    </citation>
    <scope>NUCLEOTIDE SEQUENCE [LARGE SCALE GENOMIC DNA]</scope>
    <source>
        <strain evidence="11">ATCC 10895 / CBS 109.51 / FGSC 9923 / NRRL Y-1056</strain>
    </source>
</reference>
<evidence type="ECO:0000256" key="9">
    <source>
        <dbReference type="SAM" id="Phobius"/>
    </source>
</evidence>
<evidence type="ECO:0000256" key="6">
    <source>
        <dbReference type="ARBA" id="ARBA00023128"/>
    </source>
</evidence>
<dbReference type="FunCoup" id="Q74ZB7">
    <property type="interactions" value="2"/>
</dbReference>
<dbReference type="GeneID" id="4623250"/>
<keyword evidence="7 9" id="KW-0472">Membrane</keyword>
<reference evidence="11" key="2">
    <citation type="journal article" date="2013" name="G3 (Bethesda)">
        <title>Genomes of Ashbya fungi isolated from insects reveal four mating-type loci, numerous translocations, lack of transposons, and distinct gene duplications.</title>
        <authorList>
            <person name="Dietrich F.S."/>
            <person name="Voegeli S."/>
            <person name="Kuo S."/>
            <person name="Philippsen P."/>
        </authorList>
    </citation>
    <scope>GENOME REANNOTATION</scope>
    <source>
        <strain evidence="11">ATCC 10895 / CBS 109.51 / FGSC 9923 / NRRL Y-1056</strain>
    </source>
</reference>
<keyword evidence="6" id="KW-0496">Mitochondrion</keyword>
<dbReference type="RefSeq" id="NP_986948.1">
    <property type="nucleotide sequence ID" value="NM_212010.1"/>
</dbReference>
<accession>Q74ZB7</accession>